<evidence type="ECO:0000313" key="1">
    <source>
        <dbReference type="EMBL" id="AXC12072.1"/>
    </source>
</evidence>
<reference evidence="1 2" key="1">
    <citation type="journal article" date="2018" name="Front. Microbiol.">
        <title>Hydrolytic Capabilities as a Key to Environmental Success: Chitinolytic and Cellulolytic Acidobacteria From Acidic Sub-arctic Soils and Boreal Peatlands.</title>
        <authorList>
            <person name="Belova S.E."/>
            <person name="Ravin N.V."/>
            <person name="Pankratov T.A."/>
            <person name="Rakitin A.L."/>
            <person name="Ivanova A.A."/>
            <person name="Beletsky A.V."/>
            <person name="Mardanov A.V."/>
            <person name="Sinninghe Damste J.S."/>
            <person name="Dedysh S.N."/>
        </authorList>
    </citation>
    <scope>NUCLEOTIDE SEQUENCE [LARGE SCALE GENOMIC DNA]</scope>
    <source>
        <strain evidence="1 2">SBC82</strain>
    </source>
</reference>
<gene>
    <name evidence="1" type="ORF">ACPOL_2761</name>
</gene>
<proteinExistence type="predicted"/>
<protein>
    <submittedName>
        <fullName evidence="1">Uncharacterized protein</fullName>
    </submittedName>
</protein>
<organism evidence="1 2">
    <name type="scientific">Acidisarcina polymorpha</name>
    <dbReference type="NCBI Taxonomy" id="2211140"/>
    <lineage>
        <taxon>Bacteria</taxon>
        <taxon>Pseudomonadati</taxon>
        <taxon>Acidobacteriota</taxon>
        <taxon>Terriglobia</taxon>
        <taxon>Terriglobales</taxon>
        <taxon>Acidobacteriaceae</taxon>
        <taxon>Acidisarcina</taxon>
    </lineage>
</organism>
<dbReference type="EMBL" id="CP030840">
    <property type="protein sequence ID" value="AXC12072.1"/>
    <property type="molecule type" value="Genomic_DNA"/>
</dbReference>
<dbReference type="AlphaFoldDB" id="A0A2Z5FZ44"/>
<dbReference type="KEGG" id="abas:ACPOL_2761"/>
<evidence type="ECO:0000313" key="2">
    <source>
        <dbReference type="Proteomes" id="UP000253606"/>
    </source>
</evidence>
<dbReference type="Proteomes" id="UP000253606">
    <property type="component" value="Chromosome"/>
</dbReference>
<keyword evidence="2" id="KW-1185">Reference proteome</keyword>
<name>A0A2Z5FZ44_9BACT</name>
<sequence length="53" mass="5935">MISTQEAAKEPESTAVFERMSRATGGKAYFSKSWEDQAKAFASIRDERCVYAP</sequence>
<accession>A0A2Z5FZ44</accession>